<dbReference type="EMBL" id="VSSQ01050903">
    <property type="protein sequence ID" value="MPN04987.1"/>
    <property type="molecule type" value="Genomic_DNA"/>
</dbReference>
<organism evidence="1">
    <name type="scientific">bioreactor metagenome</name>
    <dbReference type="NCBI Taxonomy" id="1076179"/>
    <lineage>
        <taxon>unclassified sequences</taxon>
        <taxon>metagenomes</taxon>
        <taxon>ecological metagenomes</taxon>
    </lineage>
</organism>
<dbReference type="AlphaFoldDB" id="A0A645ET24"/>
<reference evidence="1" key="1">
    <citation type="submission" date="2019-08" db="EMBL/GenBank/DDBJ databases">
        <authorList>
            <person name="Kucharzyk K."/>
            <person name="Murdoch R.W."/>
            <person name="Higgins S."/>
            <person name="Loffler F."/>
        </authorList>
    </citation>
    <scope>NUCLEOTIDE SEQUENCE</scope>
</reference>
<proteinExistence type="predicted"/>
<comment type="caution">
    <text evidence="1">The sequence shown here is derived from an EMBL/GenBank/DDBJ whole genome shotgun (WGS) entry which is preliminary data.</text>
</comment>
<accession>A0A645ET24</accession>
<evidence type="ECO:0000313" key="1">
    <source>
        <dbReference type="EMBL" id="MPN04987.1"/>
    </source>
</evidence>
<name>A0A645ET24_9ZZZZ</name>
<protein>
    <submittedName>
        <fullName evidence="1">Uncharacterized protein</fullName>
    </submittedName>
</protein>
<gene>
    <name evidence="1" type="ORF">SDC9_152236</name>
</gene>
<sequence>MFQPDCSSLRPVYLHSGYPRHVLPEIVEPGVLVNFFQTYRTVFPDIADRVQCLCHYIVGRCSCGVNVSPALRVEIRSVPSGLFFSGIVMFGRVYTVKDYRTL</sequence>